<keyword evidence="14" id="KW-0968">Cytoplasmic vesicle</keyword>
<evidence type="ECO:0000256" key="25">
    <source>
        <dbReference type="ARBA" id="ARBA00081925"/>
    </source>
</evidence>
<dbReference type="SUPFAM" id="SSF103473">
    <property type="entry name" value="MFS general substrate transporter"/>
    <property type="match status" value="1"/>
</dbReference>
<dbReference type="PANTHER" id="PTHR11662">
    <property type="entry name" value="SOLUTE CARRIER FAMILY 17"/>
    <property type="match status" value="1"/>
</dbReference>
<keyword evidence="7 26" id="KW-0812">Transmembrane</keyword>
<dbReference type="GO" id="GO:0015293">
    <property type="term" value="F:symporter activity"/>
    <property type="evidence" value="ECO:0007669"/>
    <property type="project" value="UniProtKB-KW"/>
</dbReference>
<feature type="transmembrane region" description="Helical" evidence="26">
    <location>
        <begin position="308"/>
        <end position="326"/>
    </location>
</feature>
<feature type="transmembrane region" description="Helical" evidence="26">
    <location>
        <begin position="209"/>
        <end position="228"/>
    </location>
</feature>
<evidence type="ECO:0000256" key="17">
    <source>
        <dbReference type="ARBA" id="ARBA00050625"/>
    </source>
</evidence>
<dbReference type="PANTHER" id="PTHR11662:SF455">
    <property type="entry name" value="GH23975P"/>
    <property type="match status" value="1"/>
</dbReference>
<dbReference type="Proteomes" id="UP000695007">
    <property type="component" value="Unplaced"/>
</dbReference>
<evidence type="ECO:0000256" key="11">
    <source>
        <dbReference type="ARBA" id="ARBA00023136"/>
    </source>
</evidence>
<gene>
    <name evidence="29" type="primary">LOC105367641</name>
</gene>
<feature type="transmembrane region" description="Helical" evidence="26">
    <location>
        <begin position="91"/>
        <end position="112"/>
    </location>
</feature>
<organism evidence="28 29">
    <name type="scientific">Ceratosolen solmsi marchali</name>
    <dbReference type="NCBI Taxonomy" id="326594"/>
    <lineage>
        <taxon>Eukaryota</taxon>
        <taxon>Metazoa</taxon>
        <taxon>Ecdysozoa</taxon>
        <taxon>Arthropoda</taxon>
        <taxon>Hexapoda</taxon>
        <taxon>Insecta</taxon>
        <taxon>Pterygota</taxon>
        <taxon>Neoptera</taxon>
        <taxon>Endopterygota</taxon>
        <taxon>Hymenoptera</taxon>
        <taxon>Apocrita</taxon>
        <taxon>Proctotrupomorpha</taxon>
        <taxon>Chalcidoidea</taxon>
        <taxon>Agaonidae</taxon>
        <taxon>Agaoninae</taxon>
        <taxon>Ceratosolen</taxon>
    </lineage>
</organism>
<dbReference type="GO" id="GO:0046942">
    <property type="term" value="P:carboxylic acid transport"/>
    <property type="evidence" value="ECO:0007669"/>
    <property type="project" value="UniProtKB-ARBA"/>
</dbReference>
<evidence type="ECO:0000256" key="8">
    <source>
        <dbReference type="ARBA" id="ARBA00022847"/>
    </source>
</evidence>
<evidence type="ECO:0000256" key="9">
    <source>
        <dbReference type="ARBA" id="ARBA00022989"/>
    </source>
</evidence>
<sequence length="487" mass="54606">MENTKEAGASKDPGHGTLRYDEEEEVSWMFWHKRRYIVAVLAFFGFFVSYILRVNLSIAIVKMTANETAIDVNGTTHYNREFDWDSKLQGLVLSSFFYGYISTQLLGGWLASRIGGKRVFGFGIAVTAFFTIITPPITRYSIYLLIAVRIIEGICEGVTYPCIHAIWANWAPPLERSKLATLAFSGSFVGTVFAMPVCGIMAERFGWPSIFYVFGTLGLIWYVFWTIVVKDHPEDDPYINESELKYIKRTLGTAEHQKVSHPWKAMLTSPAVWAIVAAHFSENWGFYTMLTQLPTFMNDVLNFKLEKTGFLSALPYLVMAMVLQISGHLADYFRSRKILTTTQVRKIFNCSAFISQTIFMACTAYILTPNGAVTCITIAVGLGGFAWSGFSVNYLDIAPKHASVLMGIGNTIATLPGILSPLITGYIVKEKTADEWRIVFLIASIIYLIGAVIYGIFASGEKQAWALERKREQDVGYDNPTMEIDNL</sequence>
<dbReference type="GO" id="GO:0006820">
    <property type="term" value="P:monoatomic anion transport"/>
    <property type="evidence" value="ECO:0007669"/>
    <property type="project" value="TreeGrafter"/>
</dbReference>
<keyword evidence="8" id="KW-0769">Symport</keyword>
<evidence type="ECO:0000256" key="18">
    <source>
        <dbReference type="ARBA" id="ARBA00051403"/>
    </source>
</evidence>
<evidence type="ECO:0000256" key="3">
    <source>
        <dbReference type="ARBA" id="ARBA00004638"/>
    </source>
</evidence>
<feature type="transmembrane region" description="Helical" evidence="26">
    <location>
        <begin position="36"/>
        <end position="53"/>
    </location>
</feature>
<dbReference type="GeneID" id="105367641"/>
<evidence type="ECO:0000256" key="13">
    <source>
        <dbReference type="ARBA" id="ARBA00023228"/>
    </source>
</evidence>
<comment type="catalytic activity">
    <reaction evidence="17">
        <text>N-acetylneuraminate(in) + H(+)(in) = N-acetylneuraminate(out) + H(+)(out)</text>
        <dbReference type="Rhea" id="RHEA:28987"/>
        <dbReference type="ChEBI" id="CHEBI:15378"/>
        <dbReference type="ChEBI" id="CHEBI:35418"/>
    </reaction>
    <physiologicalReaction direction="right-to-left" evidence="17">
        <dbReference type="Rhea" id="RHEA:28989"/>
    </physiologicalReaction>
</comment>
<dbReference type="RefSeq" id="XP_011504710.1">
    <property type="nucleotide sequence ID" value="XM_011506408.1"/>
</dbReference>
<evidence type="ECO:0000256" key="24">
    <source>
        <dbReference type="ARBA" id="ARBA00081195"/>
    </source>
</evidence>
<feature type="transmembrane region" description="Helical" evidence="26">
    <location>
        <begin position="119"/>
        <end position="137"/>
    </location>
</feature>
<evidence type="ECO:0000256" key="7">
    <source>
        <dbReference type="ARBA" id="ARBA00022692"/>
    </source>
</evidence>
<comment type="catalytic activity">
    <reaction evidence="15">
        <text>2 nitrate(out) + H(+)(out) = 2 nitrate(in) + H(+)(in)</text>
        <dbReference type="Rhea" id="RHEA:71539"/>
        <dbReference type="ChEBI" id="CHEBI:15378"/>
        <dbReference type="ChEBI" id="CHEBI:17632"/>
    </reaction>
    <physiologicalReaction direction="left-to-right" evidence="15">
        <dbReference type="Rhea" id="RHEA:71540"/>
    </physiologicalReaction>
</comment>
<keyword evidence="5" id="KW-0813">Transport</keyword>
<evidence type="ECO:0000256" key="14">
    <source>
        <dbReference type="ARBA" id="ARBA00023329"/>
    </source>
</evidence>
<dbReference type="GO" id="GO:0005765">
    <property type="term" value="C:lysosomal membrane"/>
    <property type="evidence" value="ECO:0007669"/>
    <property type="project" value="UniProtKB-SubCell"/>
</dbReference>
<dbReference type="PROSITE" id="PS50850">
    <property type="entry name" value="MFS"/>
    <property type="match status" value="1"/>
</dbReference>
<keyword evidence="11 26" id="KW-0472">Membrane</keyword>
<evidence type="ECO:0000256" key="15">
    <source>
        <dbReference type="ARBA" id="ARBA00050101"/>
    </source>
</evidence>
<dbReference type="GO" id="GO:0030672">
    <property type="term" value="C:synaptic vesicle membrane"/>
    <property type="evidence" value="ECO:0007669"/>
    <property type="project" value="UniProtKB-SubCell"/>
</dbReference>
<dbReference type="FunFam" id="1.20.1250.20:FF:000003">
    <property type="entry name" value="Solute carrier family 17 member 3"/>
    <property type="match status" value="1"/>
</dbReference>
<protein>
    <recommendedName>
        <fullName evidence="22">Sialin</fullName>
    </recommendedName>
    <alternativeName>
        <fullName evidence="25">H(+)/nitrate cotransporter</fullName>
    </alternativeName>
    <alternativeName>
        <fullName evidence="23">H(+)/sialic acid cotransporter</fullName>
    </alternativeName>
    <alternativeName>
        <fullName evidence="24">Vesicular excitatory amino acid transporter</fullName>
    </alternativeName>
</protein>
<evidence type="ECO:0000313" key="29">
    <source>
        <dbReference type="RefSeq" id="XP_011504710.1"/>
    </source>
</evidence>
<name>A0AAJ6YUQ9_9HYME</name>
<evidence type="ECO:0000256" key="1">
    <source>
        <dbReference type="ARBA" id="ARBA00004432"/>
    </source>
</evidence>
<feature type="transmembrane region" description="Helical" evidence="26">
    <location>
        <begin position="404"/>
        <end position="426"/>
    </location>
</feature>
<comment type="catalytic activity">
    <reaction evidence="16">
        <text>L-aspartate(out) = L-aspartate(in)</text>
        <dbReference type="Rhea" id="RHEA:66332"/>
        <dbReference type="ChEBI" id="CHEBI:29991"/>
    </reaction>
    <physiologicalReaction direction="left-to-right" evidence="16">
        <dbReference type="Rhea" id="RHEA:66333"/>
    </physiologicalReaction>
</comment>
<proteinExistence type="predicted"/>
<evidence type="ECO:0000256" key="26">
    <source>
        <dbReference type="SAM" id="Phobius"/>
    </source>
</evidence>
<evidence type="ECO:0000256" key="10">
    <source>
        <dbReference type="ARBA" id="ARBA00023018"/>
    </source>
</evidence>
<accession>A0AAJ6YUQ9</accession>
<dbReference type="InterPro" id="IPR050382">
    <property type="entry name" value="MFS_Na/Anion_cotransporter"/>
</dbReference>
<keyword evidence="28" id="KW-1185">Reference proteome</keyword>
<dbReference type="AlphaFoldDB" id="A0AAJ6YUQ9"/>
<feature type="transmembrane region" description="Helical" evidence="26">
    <location>
        <begin position="438"/>
        <end position="460"/>
    </location>
</feature>
<evidence type="ECO:0000256" key="20">
    <source>
        <dbReference type="ARBA" id="ARBA00051612"/>
    </source>
</evidence>
<evidence type="ECO:0000256" key="19">
    <source>
        <dbReference type="ARBA" id="ARBA00051447"/>
    </source>
</evidence>
<dbReference type="CDD" id="cd17318">
    <property type="entry name" value="MFS_SLC17"/>
    <property type="match status" value="1"/>
</dbReference>
<evidence type="ECO:0000256" key="5">
    <source>
        <dbReference type="ARBA" id="ARBA00022448"/>
    </source>
</evidence>
<dbReference type="Gene3D" id="1.20.1250.20">
    <property type="entry name" value="MFS general substrate transporter like domains"/>
    <property type="match status" value="2"/>
</dbReference>
<feature type="transmembrane region" description="Helical" evidence="26">
    <location>
        <begin position="373"/>
        <end position="392"/>
    </location>
</feature>
<comment type="catalytic activity">
    <reaction evidence="18">
        <text>N-acetyl-L-aspartyl-L-glutamate(out) = N-acetyl-L-aspartyl-L-glutamate(in)</text>
        <dbReference type="Rhea" id="RHEA:72599"/>
        <dbReference type="ChEBI" id="CHEBI:76931"/>
    </reaction>
    <physiologicalReaction direction="left-to-right" evidence="18">
        <dbReference type="Rhea" id="RHEA:72600"/>
    </physiologicalReaction>
</comment>
<dbReference type="InterPro" id="IPR011701">
    <property type="entry name" value="MFS"/>
</dbReference>
<evidence type="ECO:0000256" key="21">
    <source>
        <dbReference type="ARBA" id="ARBA00056891"/>
    </source>
</evidence>
<evidence type="ECO:0000256" key="2">
    <source>
        <dbReference type="ARBA" id="ARBA00004554"/>
    </source>
</evidence>
<dbReference type="InterPro" id="IPR036259">
    <property type="entry name" value="MFS_trans_sf"/>
</dbReference>
<evidence type="ECO:0000256" key="16">
    <source>
        <dbReference type="ARBA" id="ARBA00050554"/>
    </source>
</evidence>
<feature type="transmembrane region" description="Helical" evidence="26">
    <location>
        <begin position="347"/>
        <end position="367"/>
    </location>
</feature>
<feature type="transmembrane region" description="Helical" evidence="26">
    <location>
        <begin position="179"/>
        <end position="202"/>
    </location>
</feature>
<comment type="catalytic activity">
    <reaction evidence="20">
        <text>D-glucuronate(out) + H(+)(out) = D-glucuronate(in) + H(+)(in)</text>
        <dbReference type="Rhea" id="RHEA:72591"/>
        <dbReference type="ChEBI" id="CHEBI:15378"/>
        <dbReference type="ChEBI" id="CHEBI:58720"/>
    </reaction>
    <physiologicalReaction direction="left-to-right" evidence="20">
        <dbReference type="Rhea" id="RHEA:72592"/>
    </physiologicalReaction>
</comment>
<dbReference type="GO" id="GO:0016323">
    <property type="term" value="C:basolateral plasma membrane"/>
    <property type="evidence" value="ECO:0007669"/>
    <property type="project" value="UniProtKB-SubCell"/>
</dbReference>
<dbReference type="KEGG" id="csol:105367641"/>
<evidence type="ECO:0000256" key="4">
    <source>
        <dbReference type="ARBA" id="ARBA00004656"/>
    </source>
</evidence>
<keyword evidence="10" id="KW-0770">Synapse</keyword>
<evidence type="ECO:0000256" key="6">
    <source>
        <dbReference type="ARBA" id="ARBA00022475"/>
    </source>
</evidence>
<keyword evidence="6" id="KW-1003">Cell membrane</keyword>
<dbReference type="FunFam" id="1.20.1250.20:FF:000067">
    <property type="entry name" value="sialin isoform X2"/>
    <property type="match status" value="1"/>
</dbReference>
<evidence type="ECO:0000256" key="12">
    <source>
        <dbReference type="ARBA" id="ARBA00023180"/>
    </source>
</evidence>
<reference evidence="29" key="1">
    <citation type="submission" date="2025-08" db="UniProtKB">
        <authorList>
            <consortium name="RefSeq"/>
        </authorList>
    </citation>
    <scope>IDENTIFICATION</scope>
</reference>
<evidence type="ECO:0000259" key="27">
    <source>
        <dbReference type="PROSITE" id="PS50850"/>
    </source>
</evidence>
<dbReference type="CTD" id="42426"/>
<evidence type="ECO:0000256" key="22">
    <source>
        <dbReference type="ARBA" id="ARBA00069713"/>
    </source>
</evidence>
<evidence type="ECO:0000256" key="23">
    <source>
        <dbReference type="ARBA" id="ARBA00080244"/>
    </source>
</evidence>
<comment type="function">
    <text evidence="21">Receptor for CM101, a polysaccharide produced by group B Streptococcus with antipathoangiogenic properties.</text>
</comment>
<feature type="domain" description="Major facilitator superfamily (MFS) profile" evidence="27">
    <location>
        <begin position="38"/>
        <end position="462"/>
    </location>
</feature>
<dbReference type="Pfam" id="PF07690">
    <property type="entry name" value="MFS_1"/>
    <property type="match status" value="1"/>
</dbReference>
<dbReference type="InterPro" id="IPR020846">
    <property type="entry name" value="MFS_dom"/>
</dbReference>
<keyword evidence="13" id="KW-0458">Lysosome</keyword>
<comment type="subcellular location">
    <subcellularLocation>
        <location evidence="2">Basolateral cell membrane</location>
        <topology evidence="2">Multi-pass membrane protein</topology>
    </subcellularLocation>
    <subcellularLocation>
        <location evidence="3">Cytoplasmic vesicle</location>
        <location evidence="3">Secretory vesicle membrane</location>
        <topology evidence="3">Multi-pass membrane protein</topology>
    </subcellularLocation>
    <subcellularLocation>
        <location evidence="1">Cytoplasmic vesicle</location>
        <location evidence="1">Secretory vesicle</location>
        <location evidence="1">Synaptic vesicle membrane</location>
    </subcellularLocation>
    <subcellularLocation>
        <location evidence="4">Lysosome membrane</location>
    </subcellularLocation>
</comment>
<keyword evidence="12" id="KW-0325">Glycoprotein</keyword>
<keyword evidence="9 26" id="KW-1133">Transmembrane helix</keyword>
<evidence type="ECO:0000313" key="28">
    <source>
        <dbReference type="Proteomes" id="UP000695007"/>
    </source>
</evidence>
<comment type="catalytic activity">
    <reaction evidence="19">
        <text>L-glutamate(out) = L-glutamate(in)</text>
        <dbReference type="Rhea" id="RHEA:66336"/>
        <dbReference type="ChEBI" id="CHEBI:29985"/>
    </reaction>
    <physiologicalReaction direction="left-to-right" evidence="19">
        <dbReference type="Rhea" id="RHEA:66337"/>
    </physiologicalReaction>
</comment>